<dbReference type="GO" id="GO:0043169">
    <property type="term" value="F:cation binding"/>
    <property type="evidence" value="ECO:0007669"/>
    <property type="project" value="InterPro"/>
</dbReference>
<dbReference type="HOGENOM" id="CLU_004245_4_0_9"/>
<name>A0A0D5NSY0_9BACL</name>
<reference evidence="14" key="2">
    <citation type="submission" date="2015-03" db="EMBL/GenBank/DDBJ databases">
        <title>Genome sequence of Paenibacillus beijingensis strain DSM 24997T.</title>
        <authorList>
            <person name="Kwak Y."/>
            <person name="Shin J.-H."/>
        </authorList>
    </citation>
    <scope>NUCLEOTIDE SEQUENCE [LARGE SCALE GENOMIC DNA]</scope>
    <source>
        <strain evidence="14">DSM 24997</strain>
    </source>
</reference>
<dbReference type="OrthoDB" id="9800174at2"/>
<dbReference type="InterPro" id="IPR004193">
    <property type="entry name" value="Glyco_hydro_13_N"/>
</dbReference>
<gene>
    <name evidence="10" type="primary">glgB</name>
    <name evidence="13" type="ORF">VN24_25505</name>
</gene>
<evidence type="ECO:0000313" key="13">
    <source>
        <dbReference type="EMBL" id="AJY78023.1"/>
    </source>
</evidence>
<keyword evidence="14" id="KW-1185">Reference proteome</keyword>
<keyword evidence="5 10" id="KW-0321">Glycogen metabolism</keyword>
<dbReference type="AlphaFoldDB" id="A0A0D5NSY0"/>
<dbReference type="InterPro" id="IPR013783">
    <property type="entry name" value="Ig-like_fold"/>
</dbReference>
<reference evidence="13 14" key="1">
    <citation type="journal article" date="2015" name="J. Biotechnol.">
        <title>Complete genome sequence of Paenibacillus beijingensis 7188(T) (=DSM 24997(T)), a novel rhizobacterium from jujube garden soil.</title>
        <authorList>
            <person name="Kwak Y."/>
            <person name="Shin J.H."/>
        </authorList>
    </citation>
    <scope>NUCLEOTIDE SEQUENCE [LARGE SCALE GENOMIC DNA]</scope>
    <source>
        <strain evidence="13 14">DSM 24997</strain>
    </source>
</reference>
<dbReference type="RefSeq" id="WP_045673704.1">
    <property type="nucleotide sequence ID" value="NZ_CP011058.1"/>
</dbReference>
<dbReference type="InterPro" id="IPR037439">
    <property type="entry name" value="Branching_enzy"/>
</dbReference>
<dbReference type="KEGG" id="pbj:VN24_25505"/>
<dbReference type="InterPro" id="IPR014756">
    <property type="entry name" value="Ig_E-set"/>
</dbReference>
<sequence length="637" mass="73314">MVTETPSGLSMRDLYLFNQGDLHHSYRTLGAHIRREGKRKGVRFAVWAPNAAEVRVAGDFNGWQGSSHVMEAAGSTGVWELFIPGIGEGTLYKYEMITRDGHKLLKADPYAFASELRPGRASVVTDLSGYKWKDEAWEEAKRSNPPYRQPMLIYEVHLGSWKLKGKELFYTYDELSTDLVDYVHKLGYTHIELLPLGEHPFDKSWGYQMTGYFSPTSRYGSPKGLMRFVDRCHKRGIGVIMDWVPGHFCKDDHGLRLFDGTPLYEGSDPKRAEKPLWGTNAFDFGRTEVQSFLISNALYWMDVYHIDGIRVDAVASMTDLRFDKPPELQTTNRYGGHENLEAVAFLKKLNETIFHYYPHALMIAEDSSAWPGVTSPTYMGGLGFNFKWNMGWMNDMLRYMEMDPSERPNYHNLITFSIMYAYSENFVLPLSHDEVVHGKRSLLNKMPGEYSEKFAQLRLFYAFWISHPGKKLLFMGGEFGQFDEWKDTEPLDWMVLGYESHSFMKEYTKKLNSLYLKQSSLWADDFRPEGFQWIDVNNWQQSIISFIRRDTDTGRFTVMIGNFSKTDYPEYRVGVPEKGKYKLLLNSDDAKYGGGSSTIPTGYSSKPVPMHGFDHSITLHLPPLSFLILAFEPRGKQ</sequence>
<dbReference type="PANTHER" id="PTHR43651">
    <property type="entry name" value="1,4-ALPHA-GLUCAN-BRANCHING ENZYME"/>
    <property type="match status" value="1"/>
</dbReference>
<dbReference type="Proteomes" id="UP000032633">
    <property type="component" value="Chromosome"/>
</dbReference>
<dbReference type="GO" id="GO:0003844">
    <property type="term" value="F:1,4-alpha-glucan branching enzyme activity"/>
    <property type="evidence" value="ECO:0007669"/>
    <property type="project" value="UniProtKB-UniRule"/>
</dbReference>
<feature type="active site" description="Proton donor" evidence="10 11">
    <location>
        <position position="365"/>
    </location>
</feature>
<dbReference type="Gene3D" id="3.20.20.80">
    <property type="entry name" value="Glycosidases"/>
    <property type="match status" value="1"/>
</dbReference>
<evidence type="ECO:0000313" key="14">
    <source>
        <dbReference type="Proteomes" id="UP000032633"/>
    </source>
</evidence>
<keyword evidence="8 10" id="KW-0320">Glycogen biosynthesis</keyword>
<dbReference type="STRING" id="1126833.VN24_25505"/>
<evidence type="ECO:0000256" key="9">
    <source>
        <dbReference type="ARBA" id="ARBA00023277"/>
    </source>
</evidence>
<evidence type="ECO:0000256" key="8">
    <source>
        <dbReference type="ARBA" id="ARBA00023056"/>
    </source>
</evidence>
<comment type="similarity">
    <text evidence="4 10">Belongs to the glycosyl hydrolase 13 family. GlgB subfamily.</text>
</comment>
<dbReference type="PIRSF" id="PIRSF000463">
    <property type="entry name" value="GlgB"/>
    <property type="match status" value="1"/>
</dbReference>
<dbReference type="SUPFAM" id="SSF81296">
    <property type="entry name" value="E set domains"/>
    <property type="match status" value="1"/>
</dbReference>
<dbReference type="CDD" id="cd02855">
    <property type="entry name" value="E_set_GBE_prok_N"/>
    <property type="match status" value="1"/>
</dbReference>
<feature type="domain" description="Glycosyl hydrolase family 13 catalytic" evidence="12">
    <location>
        <begin position="155"/>
        <end position="515"/>
    </location>
</feature>
<evidence type="ECO:0000256" key="3">
    <source>
        <dbReference type="ARBA" id="ARBA00004964"/>
    </source>
</evidence>
<dbReference type="EC" id="2.4.1.18" evidence="10"/>
<dbReference type="Gene3D" id="2.60.40.1180">
    <property type="entry name" value="Golgi alpha-mannosidase II"/>
    <property type="match status" value="1"/>
</dbReference>
<dbReference type="GO" id="GO:0005978">
    <property type="term" value="P:glycogen biosynthetic process"/>
    <property type="evidence" value="ECO:0007669"/>
    <property type="project" value="UniProtKB-UniRule"/>
</dbReference>
<dbReference type="SMART" id="SM00642">
    <property type="entry name" value="Aamy"/>
    <property type="match status" value="1"/>
</dbReference>
<dbReference type="SUPFAM" id="SSF51445">
    <property type="entry name" value="(Trans)glycosidases"/>
    <property type="match status" value="1"/>
</dbReference>
<evidence type="ECO:0000256" key="5">
    <source>
        <dbReference type="ARBA" id="ARBA00022600"/>
    </source>
</evidence>
<organism evidence="13 14">
    <name type="scientific">Paenibacillus beijingensis</name>
    <dbReference type="NCBI Taxonomy" id="1126833"/>
    <lineage>
        <taxon>Bacteria</taxon>
        <taxon>Bacillati</taxon>
        <taxon>Bacillota</taxon>
        <taxon>Bacilli</taxon>
        <taxon>Bacillales</taxon>
        <taxon>Paenibacillaceae</taxon>
        <taxon>Paenibacillus</taxon>
    </lineage>
</organism>
<comment type="subunit">
    <text evidence="10">Monomer.</text>
</comment>
<accession>A0A0D5NSY0</accession>
<evidence type="ECO:0000256" key="7">
    <source>
        <dbReference type="ARBA" id="ARBA00022679"/>
    </source>
</evidence>
<dbReference type="Gene3D" id="2.60.40.10">
    <property type="entry name" value="Immunoglobulins"/>
    <property type="match status" value="1"/>
</dbReference>
<evidence type="ECO:0000256" key="4">
    <source>
        <dbReference type="ARBA" id="ARBA00009000"/>
    </source>
</evidence>
<evidence type="ECO:0000256" key="10">
    <source>
        <dbReference type="HAMAP-Rule" id="MF_00685"/>
    </source>
</evidence>
<dbReference type="FunFam" id="2.60.40.10:FF:000169">
    <property type="entry name" value="1,4-alpha-glucan branching enzyme GlgB"/>
    <property type="match status" value="1"/>
</dbReference>
<dbReference type="NCBIfam" id="NF008967">
    <property type="entry name" value="PRK12313.1"/>
    <property type="match status" value="1"/>
</dbReference>
<protein>
    <recommendedName>
        <fullName evidence="10">1,4-alpha-glucan branching enzyme GlgB</fullName>
        <ecNumber evidence="10">2.4.1.18</ecNumber>
    </recommendedName>
    <alternativeName>
        <fullName evidence="10">1,4-alpha-D-glucan:1,4-alpha-D-glucan 6-glucosyl-transferase</fullName>
    </alternativeName>
    <alternativeName>
        <fullName evidence="10">Alpha-(1-&gt;4)-glucan branching enzyme</fullName>
    </alternativeName>
    <alternativeName>
        <fullName evidence="10">Glycogen branching enzyme</fullName>
        <shortName evidence="10">BE</shortName>
    </alternativeName>
</protein>
<proteinExistence type="inferred from homology"/>
<dbReference type="FunFam" id="3.20.20.80:FF:000003">
    <property type="entry name" value="1,4-alpha-glucan branching enzyme GlgB"/>
    <property type="match status" value="1"/>
</dbReference>
<dbReference type="Pfam" id="PF00128">
    <property type="entry name" value="Alpha-amylase"/>
    <property type="match status" value="1"/>
</dbReference>
<dbReference type="SUPFAM" id="SSF51011">
    <property type="entry name" value="Glycosyl hydrolase domain"/>
    <property type="match status" value="1"/>
</dbReference>
<dbReference type="PATRIC" id="fig|1126833.4.peg.5605"/>
<comment type="catalytic activity">
    <reaction evidence="1 10">
        <text>Transfers a segment of a (1-&gt;4)-alpha-D-glucan chain to a primary hydroxy group in a similar glucan chain.</text>
        <dbReference type="EC" id="2.4.1.18"/>
    </reaction>
</comment>
<dbReference type="PANTHER" id="PTHR43651:SF3">
    <property type="entry name" value="1,4-ALPHA-GLUCAN-BRANCHING ENZYME"/>
    <property type="match status" value="1"/>
</dbReference>
<keyword evidence="9 10" id="KW-0119">Carbohydrate metabolism</keyword>
<dbReference type="NCBIfam" id="NF003811">
    <property type="entry name" value="PRK05402.1"/>
    <property type="match status" value="1"/>
</dbReference>
<dbReference type="Pfam" id="PF02806">
    <property type="entry name" value="Alpha-amylase_C"/>
    <property type="match status" value="1"/>
</dbReference>
<dbReference type="InterPro" id="IPR017853">
    <property type="entry name" value="GH"/>
</dbReference>
<dbReference type="InterPro" id="IPR006407">
    <property type="entry name" value="GlgB"/>
</dbReference>
<dbReference type="GO" id="GO:0005829">
    <property type="term" value="C:cytosol"/>
    <property type="evidence" value="ECO:0007669"/>
    <property type="project" value="TreeGrafter"/>
</dbReference>
<comment type="pathway">
    <text evidence="3 10">Glycan biosynthesis; glycogen biosynthesis.</text>
</comment>
<dbReference type="InterPro" id="IPR006048">
    <property type="entry name" value="A-amylase/branching_C"/>
</dbReference>
<dbReference type="Pfam" id="PF02922">
    <property type="entry name" value="CBM_48"/>
    <property type="match status" value="1"/>
</dbReference>
<dbReference type="InterPro" id="IPR006047">
    <property type="entry name" value="GH13_cat_dom"/>
</dbReference>
<dbReference type="FunFam" id="2.60.40.1180:FF:000002">
    <property type="entry name" value="1,4-alpha-glucan branching enzyme GlgB"/>
    <property type="match status" value="1"/>
</dbReference>
<evidence type="ECO:0000259" key="12">
    <source>
        <dbReference type="SMART" id="SM00642"/>
    </source>
</evidence>
<dbReference type="UniPathway" id="UPA00164"/>
<evidence type="ECO:0000256" key="1">
    <source>
        <dbReference type="ARBA" id="ARBA00000826"/>
    </source>
</evidence>
<keyword evidence="7 10" id="KW-0808">Transferase</keyword>
<feature type="active site" description="Nucleophile" evidence="10 11">
    <location>
        <position position="312"/>
    </location>
</feature>
<keyword evidence="6 10" id="KW-0328">Glycosyltransferase</keyword>
<dbReference type="NCBIfam" id="TIGR01515">
    <property type="entry name" value="branching_enzym"/>
    <property type="match status" value="1"/>
</dbReference>
<evidence type="ECO:0000256" key="6">
    <source>
        <dbReference type="ARBA" id="ARBA00022676"/>
    </source>
</evidence>
<dbReference type="InterPro" id="IPR013780">
    <property type="entry name" value="Glyco_hydro_b"/>
</dbReference>
<dbReference type="CDD" id="cd11322">
    <property type="entry name" value="AmyAc_Glg_BE"/>
    <property type="match status" value="1"/>
</dbReference>
<evidence type="ECO:0000256" key="11">
    <source>
        <dbReference type="PIRSR" id="PIRSR000463-1"/>
    </source>
</evidence>
<comment type="function">
    <text evidence="2 10">Catalyzes the formation of the alpha-1,6-glucosidic linkages in glycogen by scission of a 1,4-alpha-linked oligosaccharide from growing alpha-1,4-glucan chains and the subsequent attachment of the oligosaccharide to the alpha-1,6 position.</text>
</comment>
<dbReference type="EMBL" id="CP011058">
    <property type="protein sequence ID" value="AJY78023.1"/>
    <property type="molecule type" value="Genomic_DNA"/>
</dbReference>
<dbReference type="HAMAP" id="MF_00685">
    <property type="entry name" value="GlgB"/>
    <property type="match status" value="1"/>
</dbReference>
<evidence type="ECO:0000256" key="2">
    <source>
        <dbReference type="ARBA" id="ARBA00002953"/>
    </source>
</evidence>
<dbReference type="InterPro" id="IPR044143">
    <property type="entry name" value="GlgB_N_E_set_prok"/>
</dbReference>
<dbReference type="GO" id="GO:0004553">
    <property type="term" value="F:hydrolase activity, hydrolyzing O-glycosyl compounds"/>
    <property type="evidence" value="ECO:0007669"/>
    <property type="project" value="InterPro"/>
</dbReference>